<dbReference type="PANTHER" id="PTHR42832:SF3">
    <property type="entry name" value="L-GLUTAMINE--4-(METHYLSULFANYL)-2-OXOBUTANOATE AMINOTRANSFERASE"/>
    <property type="match status" value="1"/>
</dbReference>
<name>A0A4R2EZM9_9BACT</name>
<evidence type="ECO:0000313" key="7">
    <source>
        <dbReference type="Proteomes" id="UP000294830"/>
    </source>
</evidence>
<dbReference type="Gene3D" id="3.90.1150.10">
    <property type="entry name" value="Aspartate Aminotransferase, domain 1"/>
    <property type="match status" value="1"/>
</dbReference>
<comment type="cofactor">
    <cofactor evidence="1 4">
        <name>pyridoxal 5'-phosphate</name>
        <dbReference type="ChEBI" id="CHEBI:597326"/>
    </cofactor>
</comment>
<dbReference type="Proteomes" id="UP000294830">
    <property type="component" value="Unassembled WGS sequence"/>
</dbReference>
<accession>A0A4R2EZM9</accession>
<keyword evidence="2 4" id="KW-0032">Aminotransferase</keyword>
<evidence type="ECO:0000256" key="2">
    <source>
        <dbReference type="ARBA" id="ARBA00022576"/>
    </source>
</evidence>
<dbReference type="InterPro" id="IPR015422">
    <property type="entry name" value="PyrdxlP-dep_Trfase_small"/>
</dbReference>
<evidence type="ECO:0000313" key="6">
    <source>
        <dbReference type="EMBL" id="TCN70179.1"/>
    </source>
</evidence>
<dbReference type="PROSITE" id="PS00105">
    <property type="entry name" value="AA_TRANSFER_CLASS_1"/>
    <property type="match status" value="1"/>
</dbReference>
<dbReference type="GO" id="GO:0030170">
    <property type="term" value="F:pyridoxal phosphate binding"/>
    <property type="evidence" value="ECO:0007669"/>
    <property type="project" value="InterPro"/>
</dbReference>
<gene>
    <name evidence="6" type="ORF">CLV25_104134</name>
</gene>
<dbReference type="CDD" id="cd00609">
    <property type="entry name" value="AAT_like"/>
    <property type="match status" value="1"/>
</dbReference>
<evidence type="ECO:0000256" key="3">
    <source>
        <dbReference type="ARBA" id="ARBA00022679"/>
    </source>
</evidence>
<reference evidence="6 7" key="1">
    <citation type="submission" date="2019-03" db="EMBL/GenBank/DDBJ databases">
        <title>Genomic Encyclopedia of Archaeal and Bacterial Type Strains, Phase II (KMG-II): from individual species to whole genera.</title>
        <authorList>
            <person name="Goeker M."/>
        </authorList>
    </citation>
    <scope>NUCLEOTIDE SEQUENCE [LARGE SCALE GENOMIC DNA]</scope>
    <source>
        <strain evidence="6 7">RL-C</strain>
    </source>
</reference>
<dbReference type="Gene3D" id="3.40.640.10">
    <property type="entry name" value="Type I PLP-dependent aspartate aminotransferase-like (Major domain)"/>
    <property type="match status" value="1"/>
</dbReference>
<dbReference type="AlphaFoldDB" id="A0A4R2EZM9"/>
<evidence type="ECO:0000256" key="1">
    <source>
        <dbReference type="ARBA" id="ARBA00001933"/>
    </source>
</evidence>
<dbReference type="InterPro" id="IPR015424">
    <property type="entry name" value="PyrdxlP-dep_Trfase"/>
</dbReference>
<keyword evidence="3 4" id="KW-0808">Transferase</keyword>
<comment type="caution">
    <text evidence="6">The sequence shown here is derived from an EMBL/GenBank/DDBJ whole genome shotgun (WGS) entry which is preliminary data.</text>
</comment>
<dbReference type="Pfam" id="PF00155">
    <property type="entry name" value="Aminotran_1_2"/>
    <property type="match status" value="1"/>
</dbReference>
<evidence type="ECO:0000256" key="4">
    <source>
        <dbReference type="RuleBase" id="RU000481"/>
    </source>
</evidence>
<dbReference type="SUPFAM" id="SSF53383">
    <property type="entry name" value="PLP-dependent transferases"/>
    <property type="match status" value="1"/>
</dbReference>
<comment type="similarity">
    <text evidence="4">Belongs to the class-I pyridoxal-phosphate-dependent aminotransferase family.</text>
</comment>
<dbReference type="EMBL" id="SLWB01000004">
    <property type="protein sequence ID" value="TCN70179.1"/>
    <property type="molecule type" value="Genomic_DNA"/>
</dbReference>
<dbReference type="OrthoDB" id="9802328at2"/>
<sequence length="389" mass="42979">MHVKPSSRIGKVSEYYFSKKLKEIDQMRANGTKVINLGIGNPDLQPSTAMVEGVCETSRKSGVHGYQSYIGSPILRQAFADFYHRYYGVTLNPANEILPLTGSKEGIMHISMAFLDEGDEVLVPNPGYPTYTSATKLAGGIPVEYNLTEENGFHPNFEEIEQRDLSKVKIMWVNYPHMPTGAKATRELFEQLVAFGRKHQILICHDNPYSFILNKEPLSLMAVEGAKEVALELNSLSKSHNMAGWRVGMLAGSAEHLSAVLTFKSNMDSGMALPIQMAAAAALSADQDWFDSINAEYAKRLVLAEDIARKIGCKLPKEHSGMFLWIKIPDSVESAEAMADKILYQKGIFITPGSIFGSNGSRFLRISLCADKATLKEAADILSTYKLEE</sequence>
<dbReference type="InterPro" id="IPR004838">
    <property type="entry name" value="NHTrfase_class1_PyrdxlP-BS"/>
</dbReference>
<feature type="domain" description="Aminotransferase class I/classII large" evidence="5">
    <location>
        <begin position="32"/>
        <end position="381"/>
    </location>
</feature>
<dbReference type="RefSeq" id="WP_131838734.1">
    <property type="nucleotide sequence ID" value="NZ_SLWB01000004.1"/>
</dbReference>
<dbReference type="InterPro" id="IPR004839">
    <property type="entry name" value="Aminotransferase_I/II_large"/>
</dbReference>
<dbReference type="PANTHER" id="PTHR42832">
    <property type="entry name" value="AMINO ACID AMINOTRANSFERASE"/>
    <property type="match status" value="1"/>
</dbReference>
<dbReference type="GO" id="GO:0008483">
    <property type="term" value="F:transaminase activity"/>
    <property type="evidence" value="ECO:0007669"/>
    <property type="project" value="UniProtKB-KW"/>
</dbReference>
<dbReference type="InterPro" id="IPR050881">
    <property type="entry name" value="LL-DAP_aminotransferase"/>
</dbReference>
<keyword evidence="7" id="KW-1185">Reference proteome</keyword>
<evidence type="ECO:0000259" key="5">
    <source>
        <dbReference type="Pfam" id="PF00155"/>
    </source>
</evidence>
<dbReference type="EC" id="2.6.1.-" evidence="4"/>
<protein>
    <recommendedName>
        <fullName evidence="4">Aminotransferase</fullName>
        <ecNumber evidence="4">2.6.1.-</ecNumber>
    </recommendedName>
</protein>
<organism evidence="6 7">
    <name type="scientific">Acetobacteroides hydrogenigenes</name>
    <dbReference type="NCBI Taxonomy" id="979970"/>
    <lineage>
        <taxon>Bacteria</taxon>
        <taxon>Pseudomonadati</taxon>
        <taxon>Bacteroidota</taxon>
        <taxon>Bacteroidia</taxon>
        <taxon>Bacteroidales</taxon>
        <taxon>Rikenellaceae</taxon>
        <taxon>Acetobacteroides</taxon>
    </lineage>
</organism>
<proteinExistence type="inferred from homology"/>
<dbReference type="InterPro" id="IPR015421">
    <property type="entry name" value="PyrdxlP-dep_Trfase_major"/>
</dbReference>